<dbReference type="PANTHER" id="PTHR11002:SF76">
    <property type="entry name" value="CARBONIC ANHYDRASE"/>
    <property type="match status" value="1"/>
</dbReference>
<dbReference type="SUPFAM" id="SSF53056">
    <property type="entry name" value="beta-carbonic anhydrase, cab"/>
    <property type="match status" value="1"/>
</dbReference>
<dbReference type="Pfam" id="PF00484">
    <property type="entry name" value="Pro_CA"/>
    <property type="match status" value="1"/>
</dbReference>
<dbReference type="AlphaFoldDB" id="A0A0V0U1V3"/>
<dbReference type="GO" id="GO:0008270">
    <property type="term" value="F:zinc ion binding"/>
    <property type="evidence" value="ECO:0007669"/>
    <property type="project" value="UniProtKB-UniRule"/>
</dbReference>
<comment type="function">
    <text evidence="8">Reversible hydration of carbon dioxide.</text>
</comment>
<comment type="caution">
    <text evidence="9">The sequence shown here is derived from an EMBL/GenBank/DDBJ whole genome shotgun (WGS) entry which is preliminary data.</text>
</comment>
<dbReference type="STRING" id="144512.A0A0V0U1V3"/>
<comment type="similarity">
    <text evidence="1 8">Belongs to the beta-class carbonic anhydrase family.</text>
</comment>
<evidence type="ECO:0000256" key="4">
    <source>
        <dbReference type="ARBA" id="ARBA00022833"/>
    </source>
</evidence>
<gene>
    <name evidence="9" type="primary">bca-1</name>
    <name evidence="9" type="ORF">T05_5351</name>
</gene>
<dbReference type="EMBL" id="JYDJ01000080">
    <property type="protein sequence ID" value="KRX45209.1"/>
    <property type="molecule type" value="Genomic_DNA"/>
</dbReference>
<evidence type="ECO:0000256" key="5">
    <source>
        <dbReference type="ARBA" id="ARBA00023239"/>
    </source>
</evidence>
<accession>A0A0V0U1V3</accession>
<sequence>MRKLLNGVVKYRETARSQVLKRLRQVKEDFHPVTILFSCVDARLITSRVMQLDIGDAYMVKNPGNMIPCTYTCAKLQQNAAGLSALASIELACLMKNVKDIVVCGHSDCSAMNLLHSMEQCEAEWKPDEPLKSWLKIHGSPSVQKYNYLIKGQQVLQFIPEYPFLQFSAKIDPSGKLTNADKLSQIHCLQQLENIASHHFLQKRLLEGLAKLHAVWFDVTEGKILICEKNKVQYGKLLITNENSSQCPLNTANLLYQDDSITLHVYGLTESVPYWR</sequence>
<evidence type="ECO:0000313" key="9">
    <source>
        <dbReference type="EMBL" id="KRX45209.1"/>
    </source>
</evidence>
<evidence type="ECO:0000256" key="2">
    <source>
        <dbReference type="ARBA" id="ARBA00012925"/>
    </source>
</evidence>
<dbReference type="GO" id="GO:0004089">
    <property type="term" value="F:carbonate dehydratase activity"/>
    <property type="evidence" value="ECO:0007669"/>
    <property type="project" value="UniProtKB-UniRule"/>
</dbReference>
<evidence type="ECO:0000256" key="6">
    <source>
        <dbReference type="ARBA" id="ARBA00048348"/>
    </source>
</evidence>
<feature type="binding site" evidence="7">
    <location>
        <position position="41"/>
    </location>
    <ligand>
        <name>Zn(2+)</name>
        <dbReference type="ChEBI" id="CHEBI:29105"/>
    </ligand>
</feature>
<reference evidence="9 10" key="1">
    <citation type="submission" date="2015-01" db="EMBL/GenBank/DDBJ databases">
        <title>Evolution of Trichinella species and genotypes.</title>
        <authorList>
            <person name="Korhonen P.K."/>
            <person name="Edoardo P."/>
            <person name="Giuseppe L.R."/>
            <person name="Gasser R.B."/>
        </authorList>
    </citation>
    <scope>NUCLEOTIDE SEQUENCE [LARGE SCALE GENOMIC DNA]</scope>
    <source>
        <strain evidence="9">ISS417</strain>
    </source>
</reference>
<protein>
    <recommendedName>
        <fullName evidence="2 8">Carbonic anhydrase</fullName>
        <ecNumber evidence="2 8">4.2.1.1</ecNumber>
    </recommendedName>
    <alternativeName>
        <fullName evidence="8">Carbonate dehydratase</fullName>
    </alternativeName>
</protein>
<keyword evidence="10" id="KW-1185">Reference proteome</keyword>
<name>A0A0V0U1V3_9BILA</name>
<evidence type="ECO:0000256" key="3">
    <source>
        <dbReference type="ARBA" id="ARBA00022723"/>
    </source>
</evidence>
<dbReference type="InterPro" id="IPR001765">
    <property type="entry name" value="Carbonic_anhydrase"/>
</dbReference>
<proteinExistence type="inferred from homology"/>
<evidence type="ECO:0000256" key="7">
    <source>
        <dbReference type="PIRSR" id="PIRSR601765-1"/>
    </source>
</evidence>
<comment type="cofactor">
    <cofactor evidence="7">
        <name>Zn(2+)</name>
        <dbReference type="ChEBI" id="CHEBI:29105"/>
    </cofactor>
    <text evidence="7">Binds 1 zinc ion per subunit.</text>
</comment>
<dbReference type="OrthoDB" id="10020193at2759"/>
<evidence type="ECO:0000256" key="1">
    <source>
        <dbReference type="ARBA" id="ARBA00006217"/>
    </source>
</evidence>
<feature type="binding site" evidence="7">
    <location>
        <position position="39"/>
    </location>
    <ligand>
        <name>Zn(2+)</name>
        <dbReference type="ChEBI" id="CHEBI:29105"/>
    </ligand>
</feature>
<feature type="binding site" evidence="7">
    <location>
        <position position="109"/>
    </location>
    <ligand>
        <name>Zn(2+)</name>
        <dbReference type="ChEBI" id="CHEBI:29105"/>
    </ligand>
</feature>
<keyword evidence="4 7" id="KW-0862">Zinc</keyword>
<dbReference type="InterPro" id="IPR036874">
    <property type="entry name" value="Carbonic_anhydrase_sf"/>
</dbReference>
<comment type="catalytic activity">
    <reaction evidence="6 8">
        <text>hydrogencarbonate + H(+) = CO2 + H2O</text>
        <dbReference type="Rhea" id="RHEA:10748"/>
        <dbReference type="ChEBI" id="CHEBI:15377"/>
        <dbReference type="ChEBI" id="CHEBI:15378"/>
        <dbReference type="ChEBI" id="CHEBI:16526"/>
        <dbReference type="ChEBI" id="CHEBI:17544"/>
        <dbReference type="EC" id="4.2.1.1"/>
    </reaction>
</comment>
<feature type="binding site" evidence="7">
    <location>
        <position position="106"/>
    </location>
    <ligand>
        <name>Zn(2+)</name>
        <dbReference type="ChEBI" id="CHEBI:29105"/>
    </ligand>
</feature>
<dbReference type="PANTHER" id="PTHR11002">
    <property type="entry name" value="CARBONIC ANHYDRASE"/>
    <property type="match status" value="1"/>
</dbReference>
<dbReference type="Proteomes" id="UP000055048">
    <property type="component" value="Unassembled WGS sequence"/>
</dbReference>
<dbReference type="SMART" id="SM00947">
    <property type="entry name" value="Pro_CA"/>
    <property type="match status" value="1"/>
</dbReference>
<dbReference type="EC" id="4.2.1.1" evidence="2 8"/>
<evidence type="ECO:0000313" key="10">
    <source>
        <dbReference type="Proteomes" id="UP000055048"/>
    </source>
</evidence>
<keyword evidence="3 7" id="KW-0479">Metal-binding</keyword>
<evidence type="ECO:0000256" key="8">
    <source>
        <dbReference type="RuleBase" id="RU003956"/>
    </source>
</evidence>
<organism evidence="9 10">
    <name type="scientific">Trichinella murrelli</name>
    <dbReference type="NCBI Taxonomy" id="144512"/>
    <lineage>
        <taxon>Eukaryota</taxon>
        <taxon>Metazoa</taxon>
        <taxon>Ecdysozoa</taxon>
        <taxon>Nematoda</taxon>
        <taxon>Enoplea</taxon>
        <taxon>Dorylaimia</taxon>
        <taxon>Trichinellida</taxon>
        <taxon>Trichinellidae</taxon>
        <taxon>Trichinella</taxon>
    </lineage>
</organism>
<dbReference type="Gene3D" id="3.40.1050.10">
    <property type="entry name" value="Carbonic anhydrase"/>
    <property type="match status" value="1"/>
</dbReference>
<keyword evidence="5 8" id="KW-0456">Lyase</keyword>